<organism evidence="2 3">
    <name type="scientific">Pseudomonas morbosilactucae</name>
    <dbReference type="NCBI Taxonomy" id="2938197"/>
    <lineage>
        <taxon>Bacteria</taxon>
        <taxon>Pseudomonadati</taxon>
        <taxon>Pseudomonadota</taxon>
        <taxon>Gammaproteobacteria</taxon>
        <taxon>Pseudomonadales</taxon>
        <taxon>Pseudomonadaceae</taxon>
        <taxon>Pseudomonas</taxon>
    </lineage>
</organism>
<evidence type="ECO:0000259" key="1">
    <source>
        <dbReference type="SMART" id="SM00860"/>
    </source>
</evidence>
<reference evidence="2 3" key="2">
    <citation type="journal article" date="2023" name="Plant Pathol.">
        <title>Dismantling and reorganizing Pseudomonas marginalis sensu#lato.</title>
        <authorList>
            <person name="Sawada H."/>
            <person name="Fujikawa T."/>
            <person name="Satou M."/>
        </authorList>
    </citation>
    <scope>NUCLEOTIDE SEQUENCE [LARGE SCALE GENOMIC DNA]</scope>
    <source>
        <strain evidence="2 3">MAFF 302030</strain>
    </source>
</reference>
<evidence type="ECO:0000313" key="3">
    <source>
        <dbReference type="Proteomes" id="UP001155059"/>
    </source>
</evidence>
<proteinExistence type="predicted"/>
<accession>A0A9X1YWK5</accession>
<dbReference type="Pfam" id="PF09346">
    <property type="entry name" value="SMI1_KNR4"/>
    <property type="match status" value="1"/>
</dbReference>
<dbReference type="InterPro" id="IPR037883">
    <property type="entry name" value="Knr4/Smi1-like_sf"/>
</dbReference>
<evidence type="ECO:0000313" key="2">
    <source>
        <dbReference type="EMBL" id="MCK9799578.1"/>
    </source>
</evidence>
<comment type="caution">
    <text evidence="2">The sequence shown here is derived from an EMBL/GenBank/DDBJ whole genome shotgun (WGS) entry which is preliminary data.</text>
</comment>
<dbReference type="SUPFAM" id="SSF160631">
    <property type="entry name" value="SMI1/KNR4-like"/>
    <property type="match status" value="1"/>
</dbReference>
<feature type="domain" description="Knr4/Smi1-like" evidence="1">
    <location>
        <begin position="56"/>
        <end position="168"/>
    </location>
</feature>
<dbReference type="InterPro" id="IPR018958">
    <property type="entry name" value="Knr4/Smi1-like_dom"/>
</dbReference>
<dbReference type="SMART" id="SM00860">
    <property type="entry name" value="SMI1_KNR4"/>
    <property type="match status" value="1"/>
</dbReference>
<name>A0A9X1YWK5_9PSED</name>
<gene>
    <name evidence="2" type="ORF">M1B34_18165</name>
</gene>
<dbReference type="Proteomes" id="UP001155059">
    <property type="component" value="Unassembled WGS sequence"/>
</dbReference>
<protein>
    <submittedName>
        <fullName evidence="2">SMI1/KNR4 family protein</fullName>
    </submittedName>
</protein>
<sequence>MSDLEHTDDTWPPADCPPLAWPHLPDQAARFDWYRAVINAYGALWSGHVSAPQLKPVSPAELEQCEGLIGCPLPPALRRYHAQLGALSLAETLCSVRPGSEPIQPLLQAYPGIVDMDERELDRALVDKLVAFGDYLGNGNLFCFHRDTGAVYYFDHDTDPALTRFFDATEDYLDALMLLCLAEVYDDDERGEALIGQRHGQALIHKWRY</sequence>
<dbReference type="RefSeq" id="WP_268265876.1">
    <property type="nucleotide sequence ID" value="NZ_JALQCW010000045.1"/>
</dbReference>
<dbReference type="EMBL" id="JALQCW010000045">
    <property type="protein sequence ID" value="MCK9799578.1"/>
    <property type="molecule type" value="Genomic_DNA"/>
</dbReference>
<dbReference type="Gene3D" id="3.40.1580.10">
    <property type="entry name" value="SMI1/KNR4-like"/>
    <property type="match status" value="1"/>
</dbReference>
<reference evidence="2 3" key="1">
    <citation type="journal article" date="2022" name="Int. J. Syst. Evol. Microbiol.">
        <title>Pseudomonas aegrilactucae sp. nov. and Pseudomonas morbosilactucae sp. nov., pathogens causing bacterial rot of lettuce in Japan.</title>
        <authorList>
            <person name="Sawada H."/>
            <person name="Fujikawa T."/>
            <person name="Satou M."/>
        </authorList>
    </citation>
    <scope>NUCLEOTIDE SEQUENCE [LARGE SCALE GENOMIC DNA]</scope>
    <source>
        <strain evidence="2 3">MAFF 302030</strain>
    </source>
</reference>
<dbReference type="AlphaFoldDB" id="A0A9X1YWK5"/>